<keyword evidence="3" id="KW-1185">Reference proteome</keyword>
<reference evidence="2 3" key="1">
    <citation type="submission" date="2019-02" db="EMBL/GenBank/DDBJ databases">
        <title>Deep-cultivation of Planctomycetes and their phenomic and genomic characterization uncovers novel biology.</title>
        <authorList>
            <person name="Wiegand S."/>
            <person name="Jogler M."/>
            <person name="Boedeker C."/>
            <person name="Pinto D."/>
            <person name="Vollmers J."/>
            <person name="Rivas-Marin E."/>
            <person name="Kohn T."/>
            <person name="Peeters S.H."/>
            <person name="Heuer A."/>
            <person name="Rast P."/>
            <person name="Oberbeckmann S."/>
            <person name="Bunk B."/>
            <person name="Jeske O."/>
            <person name="Meyerdierks A."/>
            <person name="Storesund J.E."/>
            <person name="Kallscheuer N."/>
            <person name="Luecker S."/>
            <person name="Lage O.M."/>
            <person name="Pohl T."/>
            <person name="Merkel B.J."/>
            <person name="Hornburger P."/>
            <person name="Mueller R.-W."/>
            <person name="Bruemmer F."/>
            <person name="Labrenz M."/>
            <person name="Spormann A.M."/>
            <person name="Op Den Camp H."/>
            <person name="Overmann J."/>
            <person name="Amann R."/>
            <person name="Jetten M.S.M."/>
            <person name="Mascher T."/>
            <person name="Medema M.H."/>
            <person name="Devos D.P."/>
            <person name="Kaster A.-K."/>
            <person name="Ovreas L."/>
            <person name="Rohde M."/>
            <person name="Galperin M.Y."/>
            <person name="Jogler C."/>
        </authorList>
    </citation>
    <scope>NUCLEOTIDE SEQUENCE [LARGE SCALE GENOMIC DNA]</scope>
    <source>
        <strain evidence="2 3">Poly41</strain>
    </source>
</reference>
<name>A0A5C6DY00_9BACT</name>
<dbReference type="EMBL" id="SJPV01000003">
    <property type="protein sequence ID" value="TWU39709.1"/>
    <property type="molecule type" value="Genomic_DNA"/>
</dbReference>
<organism evidence="2 3">
    <name type="scientific">Novipirellula artificiosorum</name>
    <dbReference type="NCBI Taxonomy" id="2528016"/>
    <lineage>
        <taxon>Bacteria</taxon>
        <taxon>Pseudomonadati</taxon>
        <taxon>Planctomycetota</taxon>
        <taxon>Planctomycetia</taxon>
        <taxon>Pirellulales</taxon>
        <taxon>Pirellulaceae</taxon>
        <taxon>Novipirellula</taxon>
    </lineage>
</organism>
<dbReference type="AlphaFoldDB" id="A0A5C6DY00"/>
<proteinExistence type="predicted"/>
<protein>
    <submittedName>
        <fullName evidence="2">Uncharacterized protein</fullName>
    </submittedName>
</protein>
<sequence length="82" mass="9210">MKMAKSYPPIAWESQMGWMSPYRGAPSECLSTGKGTPNHRSRVPNFRWFSPTNSSEEPSFLSKLTHGFQNPTLLPAYVNHPG</sequence>
<dbReference type="Proteomes" id="UP000319143">
    <property type="component" value="Unassembled WGS sequence"/>
</dbReference>
<gene>
    <name evidence="2" type="ORF">Poly41_25650</name>
</gene>
<evidence type="ECO:0000313" key="2">
    <source>
        <dbReference type="EMBL" id="TWU39709.1"/>
    </source>
</evidence>
<comment type="caution">
    <text evidence="2">The sequence shown here is derived from an EMBL/GenBank/DDBJ whole genome shotgun (WGS) entry which is preliminary data.</text>
</comment>
<evidence type="ECO:0000256" key="1">
    <source>
        <dbReference type="SAM" id="MobiDB-lite"/>
    </source>
</evidence>
<feature type="region of interest" description="Disordered" evidence="1">
    <location>
        <begin position="29"/>
        <end position="52"/>
    </location>
</feature>
<accession>A0A5C6DY00</accession>
<evidence type="ECO:0000313" key="3">
    <source>
        <dbReference type="Proteomes" id="UP000319143"/>
    </source>
</evidence>